<accession>A0A2P2INB2</accession>
<organism evidence="1">
    <name type="scientific">Rhizophora mucronata</name>
    <name type="common">Asiatic mangrove</name>
    <dbReference type="NCBI Taxonomy" id="61149"/>
    <lineage>
        <taxon>Eukaryota</taxon>
        <taxon>Viridiplantae</taxon>
        <taxon>Streptophyta</taxon>
        <taxon>Embryophyta</taxon>
        <taxon>Tracheophyta</taxon>
        <taxon>Spermatophyta</taxon>
        <taxon>Magnoliopsida</taxon>
        <taxon>eudicotyledons</taxon>
        <taxon>Gunneridae</taxon>
        <taxon>Pentapetalae</taxon>
        <taxon>rosids</taxon>
        <taxon>fabids</taxon>
        <taxon>Malpighiales</taxon>
        <taxon>Rhizophoraceae</taxon>
        <taxon>Rhizophora</taxon>
    </lineage>
</organism>
<dbReference type="AlphaFoldDB" id="A0A2P2INB2"/>
<dbReference type="EMBL" id="GGEC01002228">
    <property type="protein sequence ID" value="MBW82711.1"/>
    <property type="molecule type" value="Transcribed_RNA"/>
</dbReference>
<sequence>MPNTLSVIGSEVHIKRSNFSLPSLTLTINKNQFPMK</sequence>
<name>A0A2P2INB2_RHIMU</name>
<proteinExistence type="predicted"/>
<evidence type="ECO:0000313" key="1">
    <source>
        <dbReference type="EMBL" id="MBW82711.1"/>
    </source>
</evidence>
<reference evidence="1" key="1">
    <citation type="submission" date="2018-02" db="EMBL/GenBank/DDBJ databases">
        <title>Rhizophora mucronata_Transcriptome.</title>
        <authorList>
            <person name="Meera S.P."/>
            <person name="Sreeshan A."/>
            <person name="Augustine A."/>
        </authorList>
    </citation>
    <scope>NUCLEOTIDE SEQUENCE</scope>
    <source>
        <tissue evidence="1">Leaf</tissue>
    </source>
</reference>
<protein>
    <submittedName>
        <fullName evidence="1">Uncharacterized protein</fullName>
    </submittedName>
</protein>